<dbReference type="EMBL" id="CP060096">
    <property type="protein sequence ID" value="QSZ27164.1"/>
    <property type="molecule type" value="Genomic_DNA"/>
</dbReference>
<dbReference type="RefSeq" id="WP_284679854.1">
    <property type="nucleotide sequence ID" value="NZ_CP060096.1"/>
</dbReference>
<evidence type="ECO:0000313" key="3">
    <source>
        <dbReference type="Proteomes" id="UP000671913"/>
    </source>
</evidence>
<evidence type="ECO:0000313" key="2">
    <source>
        <dbReference type="EMBL" id="QSZ27164.1"/>
    </source>
</evidence>
<evidence type="ECO:0000259" key="1">
    <source>
        <dbReference type="Pfam" id="PF01248"/>
    </source>
</evidence>
<dbReference type="Proteomes" id="UP000671913">
    <property type="component" value="Chromosome"/>
</dbReference>
<reference evidence="2" key="1">
    <citation type="submission" date="2020-08" db="EMBL/GenBank/DDBJ databases">
        <title>Genomic insights into the carbon and energy metabolism of the first obligate autotrophic acetogenic bacterium Aceticella autotrophica gen. nov., sp. nov.</title>
        <authorList>
            <person name="Toshchakov S.V."/>
            <person name="Elcheninov A.G."/>
            <person name="Kublanov I.V."/>
            <person name="Frolov E.N."/>
            <person name="Lebedinsky A.V."/>
        </authorList>
    </citation>
    <scope>NUCLEOTIDE SEQUENCE</scope>
    <source>
        <strain evidence="2">3443-3Ac</strain>
    </source>
</reference>
<protein>
    <submittedName>
        <fullName evidence="2">Ribosomal L7Ae/L30e/S12e/Gadd45 family protein</fullName>
    </submittedName>
</protein>
<keyword evidence="3" id="KW-1185">Reference proteome</keyword>
<proteinExistence type="predicted"/>
<sequence>MGFEQKNSSKKVIGAKQTLKAITNDKVSKVFIAKDAEEHVTQKIREICNIKSIDIVFIDTMEELGTMCGIDVGAATAAELKE</sequence>
<dbReference type="NCBIfam" id="NF010124">
    <property type="entry name" value="PRK13601.1"/>
    <property type="match status" value="1"/>
</dbReference>
<gene>
    <name evidence="2" type="ORF">ACETAC_10000</name>
</gene>
<dbReference type="KEGG" id="aaut:ACETAC_10000"/>
<name>A0A975AVF2_9THEO</name>
<dbReference type="AlphaFoldDB" id="A0A975AVF2"/>
<dbReference type="InterPro" id="IPR029064">
    <property type="entry name" value="Ribosomal_eL30-like_sf"/>
</dbReference>
<dbReference type="SUPFAM" id="SSF55315">
    <property type="entry name" value="L30e-like"/>
    <property type="match status" value="1"/>
</dbReference>
<organism evidence="2 3">
    <name type="scientific">Aceticella autotrophica</name>
    <dbReference type="NCBI Taxonomy" id="2755338"/>
    <lineage>
        <taxon>Bacteria</taxon>
        <taxon>Bacillati</taxon>
        <taxon>Bacillota</taxon>
        <taxon>Clostridia</taxon>
        <taxon>Thermoanaerobacterales</taxon>
        <taxon>Thermoanaerobacteraceae</taxon>
        <taxon>Aceticella</taxon>
    </lineage>
</organism>
<accession>A0A975AVF2</accession>
<dbReference type="InterPro" id="IPR004038">
    <property type="entry name" value="Ribosomal_eL8/eL30/eS12/Gad45"/>
</dbReference>
<dbReference type="Pfam" id="PF01248">
    <property type="entry name" value="Ribosomal_L7Ae"/>
    <property type="match status" value="1"/>
</dbReference>
<feature type="domain" description="Ribosomal protein eL8/eL30/eS12/Gadd45" evidence="1">
    <location>
        <begin position="7"/>
        <end position="78"/>
    </location>
</feature>
<dbReference type="Gene3D" id="3.30.1330.30">
    <property type="match status" value="1"/>
</dbReference>